<gene>
    <name evidence="5" type="primary">LOC114242561</name>
</gene>
<feature type="domain" description="RRM" evidence="3">
    <location>
        <begin position="404"/>
        <end position="460"/>
    </location>
</feature>
<protein>
    <submittedName>
        <fullName evidence="5">RNA-binding protein 45</fullName>
    </submittedName>
</protein>
<name>A0A6J2JMH9_BOMMA</name>
<dbReference type="SMR" id="A0A6J2JMH9"/>
<dbReference type="SMART" id="SM00360">
    <property type="entry name" value="RRM"/>
    <property type="match status" value="4"/>
</dbReference>
<evidence type="ECO:0000259" key="3">
    <source>
        <dbReference type="PROSITE" id="PS50102"/>
    </source>
</evidence>
<dbReference type="InterPro" id="IPR035979">
    <property type="entry name" value="RBD_domain_sf"/>
</dbReference>
<dbReference type="Proteomes" id="UP000504629">
    <property type="component" value="Unplaced"/>
</dbReference>
<dbReference type="GO" id="GO:0003723">
    <property type="term" value="F:RNA binding"/>
    <property type="evidence" value="ECO:0007669"/>
    <property type="project" value="UniProtKB-UniRule"/>
</dbReference>
<reference evidence="5" key="1">
    <citation type="submission" date="2025-08" db="UniProtKB">
        <authorList>
            <consortium name="RefSeq"/>
        </authorList>
    </citation>
    <scope>IDENTIFICATION</scope>
    <source>
        <tissue evidence="5">Silk gland</tissue>
    </source>
</reference>
<dbReference type="PANTHER" id="PTHR48027">
    <property type="entry name" value="HETEROGENEOUS NUCLEAR RIBONUCLEOPROTEIN 87F-RELATED"/>
    <property type="match status" value="1"/>
</dbReference>
<feature type="domain" description="RRM" evidence="3">
    <location>
        <begin position="14"/>
        <end position="93"/>
    </location>
</feature>
<dbReference type="GeneID" id="114242561"/>
<feature type="domain" description="RRM" evidence="3">
    <location>
        <begin position="106"/>
        <end position="180"/>
    </location>
</feature>
<dbReference type="Pfam" id="PF00076">
    <property type="entry name" value="RRM_1"/>
    <property type="match status" value="3"/>
</dbReference>
<dbReference type="InterPro" id="IPR052462">
    <property type="entry name" value="SLIRP/GR-RBP-like"/>
</dbReference>
<evidence type="ECO:0000256" key="2">
    <source>
        <dbReference type="PROSITE-ProRule" id="PRU00176"/>
    </source>
</evidence>
<sequence>MNHVARNDDKPPYSRIFIVCSKQYREHDLRPFFEKYGEIEDMYLPRDRNTGETRGIAYIKYAKTSSAATAIEELHMTTLLDNHKPIKVMVASDKNDYQSNSYDKYRRLFIKVPKTMTEKEIRQYFSSYGKVESVRLQRDKLTDESKGFAYVNFTTFSETAKAFEQCDKTYKAIFATPKDELKRPRNSLEGLDCYSSNSNLTKSHVYADHGHHVNDEFNKDYLTLISKTKEQDFDTVSVKCTPPVLQKHLERLFNIVPGMIEFKYTMDQGNRVCRASVTYDSQKAAAYSVETINNFEYPSGEVISVKPDISPLTKATSTLNNIVNNIKNSVDGNPNLLQLADAIAQASSLIKTATIGRKSPIDDKDDGFCNVCLPPIKPLASSNCRVAQRCFLVFRPHPPPMAALMNAFCRFGGLIEITTYPNKNFAFAKYDSVKSAQEAIKTLNGATLCGVNLKVLEAEEKNTKEKMCVDDDDDIERKRMKLNNKD</sequence>
<keyword evidence="4" id="KW-1185">Reference proteome</keyword>
<dbReference type="CDD" id="cd12366">
    <property type="entry name" value="RRM1_RBM45"/>
    <property type="match status" value="1"/>
</dbReference>
<dbReference type="PROSITE" id="PS50102">
    <property type="entry name" value="RRM"/>
    <property type="match status" value="3"/>
</dbReference>
<dbReference type="AlphaFoldDB" id="A0A6J2JMH9"/>
<dbReference type="RefSeq" id="XP_028029554.1">
    <property type="nucleotide sequence ID" value="XM_028173753.1"/>
</dbReference>
<organism evidence="4 5">
    <name type="scientific">Bombyx mandarina</name>
    <name type="common">Wild silk moth</name>
    <name type="synonym">Wild silkworm</name>
    <dbReference type="NCBI Taxonomy" id="7092"/>
    <lineage>
        <taxon>Eukaryota</taxon>
        <taxon>Metazoa</taxon>
        <taxon>Ecdysozoa</taxon>
        <taxon>Arthropoda</taxon>
        <taxon>Hexapoda</taxon>
        <taxon>Insecta</taxon>
        <taxon>Pterygota</taxon>
        <taxon>Neoptera</taxon>
        <taxon>Endopterygota</taxon>
        <taxon>Lepidoptera</taxon>
        <taxon>Glossata</taxon>
        <taxon>Ditrysia</taxon>
        <taxon>Bombycoidea</taxon>
        <taxon>Bombycidae</taxon>
        <taxon>Bombycinae</taxon>
        <taxon>Bombyx</taxon>
    </lineage>
</organism>
<evidence type="ECO:0000313" key="5">
    <source>
        <dbReference type="RefSeq" id="XP_028029554.1"/>
    </source>
</evidence>
<evidence type="ECO:0000256" key="1">
    <source>
        <dbReference type="ARBA" id="ARBA00022884"/>
    </source>
</evidence>
<dbReference type="Gene3D" id="3.30.70.330">
    <property type="match status" value="3"/>
</dbReference>
<dbReference type="InterPro" id="IPR012677">
    <property type="entry name" value="Nucleotide-bd_a/b_plait_sf"/>
</dbReference>
<keyword evidence="1 2" id="KW-0694">RNA-binding</keyword>
<dbReference type="InterPro" id="IPR034203">
    <property type="entry name" value="RBM45_RRM1"/>
</dbReference>
<dbReference type="OrthoDB" id="78437at2759"/>
<accession>A0A6J2JMH9</accession>
<evidence type="ECO:0000313" key="4">
    <source>
        <dbReference type="Proteomes" id="UP000504629"/>
    </source>
</evidence>
<dbReference type="SUPFAM" id="SSF54928">
    <property type="entry name" value="RNA-binding domain, RBD"/>
    <property type="match status" value="2"/>
</dbReference>
<dbReference type="InterPro" id="IPR000504">
    <property type="entry name" value="RRM_dom"/>
</dbReference>
<proteinExistence type="predicted"/>
<dbReference type="KEGG" id="bman:114242561"/>